<dbReference type="EMBL" id="GBRH01193966">
    <property type="protein sequence ID" value="JAE03930.1"/>
    <property type="molecule type" value="Transcribed_RNA"/>
</dbReference>
<reference evidence="2" key="1">
    <citation type="submission" date="2014-09" db="EMBL/GenBank/DDBJ databases">
        <authorList>
            <person name="Magalhaes I.L.F."/>
            <person name="Oliveira U."/>
            <person name="Santos F.R."/>
            <person name="Vidigal T.H.D.A."/>
            <person name="Brescovit A.D."/>
            <person name="Santos A.J."/>
        </authorList>
    </citation>
    <scope>NUCLEOTIDE SEQUENCE</scope>
    <source>
        <tissue evidence="2">Shoot tissue taken approximately 20 cm above the soil surface</tissue>
    </source>
</reference>
<evidence type="ECO:0000256" key="1">
    <source>
        <dbReference type="SAM" id="MobiDB-lite"/>
    </source>
</evidence>
<name>A0A0A9ET50_ARUDO</name>
<accession>A0A0A9ET50</accession>
<organism evidence="2">
    <name type="scientific">Arundo donax</name>
    <name type="common">Giant reed</name>
    <name type="synonym">Donax arundinaceus</name>
    <dbReference type="NCBI Taxonomy" id="35708"/>
    <lineage>
        <taxon>Eukaryota</taxon>
        <taxon>Viridiplantae</taxon>
        <taxon>Streptophyta</taxon>
        <taxon>Embryophyta</taxon>
        <taxon>Tracheophyta</taxon>
        <taxon>Spermatophyta</taxon>
        <taxon>Magnoliopsida</taxon>
        <taxon>Liliopsida</taxon>
        <taxon>Poales</taxon>
        <taxon>Poaceae</taxon>
        <taxon>PACMAD clade</taxon>
        <taxon>Arundinoideae</taxon>
        <taxon>Arundineae</taxon>
        <taxon>Arundo</taxon>
    </lineage>
</organism>
<dbReference type="AlphaFoldDB" id="A0A0A9ET50"/>
<sequence>MHPMLPPRRRLPAAGGRATPLRRLLDRRHAAASFARRKEGTQGRTAGRLRLCT</sequence>
<proteinExistence type="predicted"/>
<reference evidence="2" key="2">
    <citation type="journal article" date="2015" name="Data Brief">
        <title>Shoot transcriptome of the giant reed, Arundo donax.</title>
        <authorList>
            <person name="Barrero R.A."/>
            <person name="Guerrero F.D."/>
            <person name="Moolhuijzen P."/>
            <person name="Goolsby J.A."/>
            <person name="Tidwell J."/>
            <person name="Bellgard S.E."/>
            <person name="Bellgard M.I."/>
        </authorList>
    </citation>
    <scope>NUCLEOTIDE SEQUENCE</scope>
    <source>
        <tissue evidence="2">Shoot tissue taken approximately 20 cm above the soil surface</tissue>
    </source>
</reference>
<evidence type="ECO:0000313" key="2">
    <source>
        <dbReference type="EMBL" id="JAE03930.1"/>
    </source>
</evidence>
<feature type="region of interest" description="Disordered" evidence="1">
    <location>
        <begin position="32"/>
        <end position="53"/>
    </location>
</feature>
<protein>
    <submittedName>
        <fullName evidence="2">Uncharacterized protein</fullName>
    </submittedName>
</protein>